<dbReference type="AlphaFoldDB" id="A0A1L5FC97"/>
<dbReference type="RefSeq" id="WP_073540213.1">
    <property type="nucleotide sequence ID" value="NZ_CP018335.1"/>
</dbReference>
<name>A0A1L5FC97_CLOKL</name>
<protein>
    <recommendedName>
        <fullName evidence="3">Cyclic lactone autoinducer peptide</fullName>
    </recommendedName>
</protein>
<evidence type="ECO:0008006" key="3">
    <source>
        <dbReference type="Google" id="ProtNLM"/>
    </source>
</evidence>
<gene>
    <name evidence="1" type="ORF">BS101_18870</name>
</gene>
<proteinExistence type="predicted"/>
<sequence length="47" mass="5068">MKSLKKKLLKNGLKVLGNVSLLFAALVIVATSIGGGYQPRCPEELLR</sequence>
<accession>A0A1L5FC97</accession>
<organism evidence="1 2">
    <name type="scientific">Clostridium kluyveri</name>
    <dbReference type="NCBI Taxonomy" id="1534"/>
    <lineage>
        <taxon>Bacteria</taxon>
        <taxon>Bacillati</taxon>
        <taxon>Bacillota</taxon>
        <taxon>Clostridia</taxon>
        <taxon>Eubacteriales</taxon>
        <taxon>Clostridiaceae</taxon>
        <taxon>Clostridium</taxon>
    </lineage>
</organism>
<dbReference type="Proteomes" id="UP000184604">
    <property type="component" value="Chromosome"/>
</dbReference>
<dbReference type="InterPro" id="IPR009229">
    <property type="entry name" value="AgrD"/>
</dbReference>
<dbReference type="EMBL" id="CP018335">
    <property type="protein sequence ID" value="APM40639.1"/>
    <property type="molecule type" value="Genomic_DNA"/>
</dbReference>
<evidence type="ECO:0000313" key="1">
    <source>
        <dbReference type="EMBL" id="APM40639.1"/>
    </source>
</evidence>
<reference evidence="1 2" key="1">
    <citation type="submission" date="2016-12" db="EMBL/GenBank/DDBJ databases">
        <title>Complete genome sequence of Clostridium kluyveri JZZ isolated from the pit mud of a Chinese flavor liquor-making factory.</title>
        <authorList>
            <person name="Wang Y."/>
        </authorList>
    </citation>
    <scope>NUCLEOTIDE SEQUENCE [LARGE SCALE GENOMIC DNA]</scope>
    <source>
        <strain evidence="1 2">JZZ</strain>
    </source>
</reference>
<dbReference type="NCBIfam" id="TIGR04223">
    <property type="entry name" value="quorum_AgrD"/>
    <property type="match status" value="1"/>
</dbReference>
<evidence type="ECO:0000313" key="2">
    <source>
        <dbReference type="Proteomes" id="UP000184604"/>
    </source>
</evidence>